<dbReference type="Gene3D" id="2.60.200.20">
    <property type="match status" value="1"/>
</dbReference>
<dbReference type="Proteomes" id="UP000318212">
    <property type="component" value="Unassembled WGS sequence"/>
</dbReference>
<dbReference type="EMBL" id="VICE01000038">
    <property type="protein sequence ID" value="TQD49769.1"/>
    <property type="molecule type" value="Genomic_DNA"/>
</dbReference>
<evidence type="ECO:0000256" key="1">
    <source>
        <dbReference type="SAM" id="Phobius"/>
    </source>
</evidence>
<feature type="transmembrane region" description="Helical" evidence="1">
    <location>
        <begin position="252"/>
        <end position="272"/>
    </location>
</feature>
<accession>A0A508AIY3</accession>
<gene>
    <name evidence="3" type="ORF">FKV25_03795</name>
</gene>
<dbReference type="PROSITE" id="PS50006">
    <property type="entry name" value="FHA_DOMAIN"/>
    <property type="match status" value="1"/>
</dbReference>
<dbReference type="Pfam" id="PF16697">
    <property type="entry name" value="Yop-YscD_cpl"/>
    <property type="match status" value="1"/>
</dbReference>
<evidence type="ECO:0000313" key="3">
    <source>
        <dbReference type="EMBL" id="TQD49769.1"/>
    </source>
</evidence>
<feature type="domain" description="FHA" evidence="2">
    <location>
        <begin position="141"/>
        <end position="190"/>
    </location>
</feature>
<name>A0A508AIY3_9GAMM</name>
<dbReference type="SMART" id="SM00240">
    <property type="entry name" value="FHA"/>
    <property type="match status" value="2"/>
</dbReference>
<evidence type="ECO:0000313" key="4">
    <source>
        <dbReference type="Proteomes" id="UP000318212"/>
    </source>
</evidence>
<dbReference type="InterPro" id="IPR008984">
    <property type="entry name" value="SMAD_FHA_dom_sf"/>
</dbReference>
<evidence type="ECO:0000259" key="2">
    <source>
        <dbReference type="PROSITE" id="PS50006"/>
    </source>
</evidence>
<keyword evidence="1" id="KW-0472">Membrane</keyword>
<keyword evidence="1" id="KW-1133">Transmembrane helix</keyword>
<dbReference type="InterPro" id="IPR000253">
    <property type="entry name" value="FHA_dom"/>
</dbReference>
<keyword evidence="4" id="KW-1185">Reference proteome</keyword>
<dbReference type="InterPro" id="IPR032030">
    <property type="entry name" value="YscD_cytoplasmic_dom"/>
</dbReference>
<comment type="caution">
    <text evidence="3">The sequence shown here is derived from an EMBL/GenBank/DDBJ whole genome shotgun (WGS) entry which is preliminary data.</text>
</comment>
<dbReference type="SUPFAM" id="SSF49879">
    <property type="entry name" value="SMAD/FHA domain"/>
    <property type="match status" value="2"/>
</dbReference>
<sequence length="273" mass="29480">MLDCARVNSIRLQFSNREHGDLVLSPGVRGVGRDEAGRLVLVDDPGRSLVQFSVDRRGLWMQVRDDVRGVHINGRPVRHMAMLRLGDAIHVDGHRLTLCGPQPPAAPAGDDAEPARSGAAMVLRGVGGPHHGRALPLDKPRLVGGLRSCDLHIDEPAFAERHARLEPHPDGAVLRDLGSEQGSWVNGWPVRHALLLPGAQLIFGSQHRFVLEAPTTPPLAALSEPFGALESSTAEARDVTAPQRHPARRVPWLLLAALMLAGALSLLLLYGVR</sequence>
<dbReference type="AlphaFoldDB" id="A0A508AIY3"/>
<proteinExistence type="predicted"/>
<dbReference type="CDD" id="cd00060">
    <property type="entry name" value="FHA"/>
    <property type="match status" value="1"/>
</dbReference>
<dbReference type="OrthoDB" id="5801518at2"/>
<organism evidence="3 4">
    <name type="scientific">Marilutibacter aestuarii</name>
    <dbReference type="NCBI Taxonomy" id="1706195"/>
    <lineage>
        <taxon>Bacteria</taxon>
        <taxon>Pseudomonadati</taxon>
        <taxon>Pseudomonadota</taxon>
        <taxon>Gammaproteobacteria</taxon>
        <taxon>Lysobacterales</taxon>
        <taxon>Lysobacteraceae</taxon>
        <taxon>Marilutibacter</taxon>
    </lineage>
</organism>
<protein>
    <submittedName>
        <fullName evidence="3">FHA domain-containing protein</fullName>
    </submittedName>
</protein>
<reference evidence="3 4" key="1">
    <citation type="submission" date="2019-06" db="EMBL/GenBank/DDBJ databases">
        <title>Lysobacter alkalisoli sp. nov. isolated from saline soil.</title>
        <authorList>
            <person name="Sun J.-Q."/>
            <person name="Xu L."/>
        </authorList>
    </citation>
    <scope>NUCLEOTIDE SEQUENCE [LARGE SCALE GENOMIC DNA]</scope>
    <source>
        <strain evidence="3 4">JCM 31130</strain>
    </source>
</reference>
<keyword evidence="1" id="KW-0812">Transmembrane</keyword>